<dbReference type="InterPro" id="IPR018046">
    <property type="entry name" value="Pili_assmbl_chaperone_CS"/>
</dbReference>
<evidence type="ECO:0000256" key="5">
    <source>
        <dbReference type="ARBA" id="ARBA00023186"/>
    </source>
</evidence>
<dbReference type="GO" id="GO:0030288">
    <property type="term" value="C:outer membrane-bounded periplasmic space"/>
    <property type="evidence" value="ECO:0007669"/>
    <property type="project" value="InterPro"/>
</dbReference>
<comment type="subcellular location">
    <subcellularLocation>
        <location evidence="1 6">Periplasm</location>
    </subcellularLocation>
</comment>
<feature type="domain" description="Pili assembly chaperone N-terminal" evidence="7">
    <location>
        <begin position="21"/>
        <end position="146"/>
    </location>
</feature>
<gene>
    <name evidence="9" type="ORF">BZK42_12600</name>
</gene>
<evidence type="ECO:0000313" key="10">
    <source>
        <dbReference type="Proteomes" id="UP000192573"/>
    </source>
</evidence>
<dbReference type="InterPro" id="IPR001829">
    <property type="entry name" value="Pili_assmbl_chaperone_bac"/>
</dbReference>
<dbReference type="InterPro" id="IPR016147">
    <property type="entry name" value="Pili_assmbl_chaperone_N"/>
</dbReference>
<dbReference type="SUPFAM" id="SSF49354">
    <property type="entry name" value="PapD-like"/>
    <property type="match status" value="1"/>
</dbReference>
<dbReference type="InterPro" id="IPR016148">
    <property type="entry name" value="Pili_assmbl_chaperone_C"/>
</dbReference>
<dbReference type="AlphaFoldDB" id="A0A1V8NYN2"/>
<sequence length="234" mass="25811">MKIFIYLLALFALSTAHANNIIVNGTRFIYSEDSAEITIQMTNTGNYPSLAQVWLDEGNPEKLPEEISTPFIISPPIARVDAGNGQSLRIKKAVDKNIVATDRESMWWLNILDIPSVDKNSVTDNSAVLNLAIRSRFKFFWRPSGLGDRQNAENKIKIIANQRDITLVNPTPFFITVADIVTSSGHGLINEGVMVAPKSRTTINAKQQVSQGESVVLQAISDYGGIVEHKTTIN</sequence>
<evidence type="ECO:0000259" key="7">
    <source>
        <dbReference type="Pfam" id="PF00345"/>
    </source>
</evidence>
<evidence type="ECO:0000256" key="4">
    <source>
        <dbReference type="ARBA" id="ARBA00022764"/>
    </source>
</evidence>
<evidence type="ECO:0000256" key="6">
    <source>
        <dbReference type="RuleBase" id="RU003918"/>
    </source>
</evidence>
<evidence type="ECO:0000313" key="9">
    <source>
        <dbReference type="EMBL" id="OQM41536.1"/>
    </source>
</evidence>
<dbReference type="PRINTS" id="PR00969">
    <property type="entry name" value="CHAPERONPILI"/>
</dbReference>
<dbReference type="Gene3D" id="2.60.40.10">
    <property type="entry name" value="Immunoglobulins"/>
    <property type="match status" value="2"/>
</dbReference>
<keyword evidence="4" id="KW-0574">Periplasm</keyword>
<accession>A0A1V8NYN2</accession>
<dbReference type="InterPro" id="IPR050643">
    <property type="entry name" value="Periplasmic_pilus_chap"/>
</dbReference>
<evidence type="ECO:0000256" key="1">
    <source>
        <dbReference type="ARBA" id="ARBA00004418"/>
    </source>
</evidence>
<name>A0A1V8NYN2_CITBR</name>
<dbReference type="PROSITE" id="PS00635">
    <property type="entry name" value="PILI_CHAPERONE"/>
    <property type="match status" value="1"/>
</dbReference>
<keyword evidence="3" id="KW-0732">Signal</keyword>
<evidence type="ECO:0000256" key="3">
    <source>
        <dbReference type="ARBA" id="ARBA00022729"/>
    </source>
</evidence>
<proteinExistence type="inferred from homology"/>
<dbReference type="PANTHER" id="PTHR30251:SF10">
    <property type="entry name" value="FIMBRIAL CHAPERONE YEHC-RELATED"/>
    <property type="match status" value="1"/>
</dbReference>
<dbReference type="Pfam" id="PF02753">
    <property type="entry name" value="PapD_C"/>
    <property type="match status" value="1"/>
</dbReference>
<comment type="caution">
    <text evidence="9">The sequence shown here is derived from an EMBL/GenBank/DDBJ whole genome shotgun (WGS) entry which is preliminary data.</text>
</comment>
<dbReference type="RefSeq" id="WP_049282831.1">
    <property type="nucleotide sequence ID" value="NZ_CP063074.1"/>
</dbReference>
<dbReference type="PANTHER" id="PTHR30251">
    <property type="entry name" value="PILUS ASSEMBLY CHAPERONE"/>
    <property type="match status" value="1"/>
</dbReference>
<dbReference type="InterPro" id="IPR008962">
    <property type="entry name" value="PapD-like_sf"/>
</dbReference>
<feature type="domain" description="Pili assembly chaperone C-terminal" evidence="8">
    <location>
        <begin position="168"/>
        <end position="227"/>
    </location>
</feature>
<protein>
    <submittedName>
        <fullName evidence="9">Molecular chaperone</fullName>
    </submittedName>
</protein>
<organism evidence="9 10">
    <name type="scientific">Citrobacter braakii</name>
    <dbReference type="NCBI Taxonomy" id="57706"/>
    <lineage>
        <taxon>Bacteria</taxon>
        <taxon>Pseudomonadati</taxon>
        <taxon>Pseudomonadota</taxon>
        <taxon>Gammaproteobacteria</taxon>
        <taxon>Enterobacterales</taxon>
        <taxon>Enterobacteriaceae</taxon>
        <taxon>Citrobacter</taxon>
        <taxon>Citrobacter freundii complex</taxon>
    </lineage>
</organism>
<reference evidence="9 10" key="1">
    <citation type="submission" date="2017-03" db="EMBL/GenBank/DDBJ databases">
        <authorList>
            <person name="Afonso C.L."/>
            <person name="Miller P.J."/>
            <person name="Scott M.A."/>
            <person name="Spackman E."/>
            <person name="Goraichik I."/>
            <person name="Dimitrov K.M."/>
            <person name="Suarez D.L."/>
            <person name="Swayne D.E."/>
        </authorList>
    </citation>
    <scope>NUCLEOTIDE SEQUENCE [LARGE SCALE GENOMIC DNA]</scope>
    <source>
        <strain evidence="9 10">ATCC 51113</strain>
    </source>
</reference>
<dbReference type="InterPro" id="IPR036316">
    <property type="entry name" value="Pili_assmbl_chap_C_dom_sf"/>
</dbReference>
<evidence type="ECO:0000256" key="2">
    <source>
        <dbReference type="ARBA" id="ARBA00007399"/>
    </source>
</evidence>
<dbReference type="SUPFAM" id="SSF49584">
    <property type="entry name" value="Periplasmic chaperone C-domain"/>
    <property type="match status" value="1"/>
</dbReference>
<dbReference type="Pfam" id="PF00345">
    <property type="entry name" value="PapD_N"/>
    <property type="match status" value="1"/>
</dbReference>
<dbReference type="InterPro" id="IPR013783">
    <property type="entry name" value="Ig-like_fold"/>
</dbReference>
<evidence type="ECO:0000259" key="8">
    <source>
        <dbReference type="Pfam" id="PF02753"/>
    </source>
</evidence>
<dbReference type="GO" id="GO:0071555">
    <property type="term" value="P:cell wall organization"/>
    <property type="evidence" value="ECO:0007669"/>
    <property type="project" value="InterPro"/>
</dbReference>
<dbReference type="Proteomes" id="UP000192573">
    <property type="component" value="Unassembled WGS sequence"/>
</dbReference>
<dbReference type="EMBL" id="NAEW01000005">
    <property type="protein sequence ID" value="OQM41536.1"/>
    <property type="molecule type" value="Genomic_DNA"/>
</dbReference>
<comment type="similarity">
    <text evidence="2 6">Belongs to the periplasmic pilus chaperone family.</text>
</comment>
<keyword evidence="5 6" id="KW-0143">Chaperone</keyword>